<dbReference type="Pfam" id="PF13551">
    <property type="entry name" value="HTH_29"/>
    <property type="match status" value="1"/>
</dbReference>
<organism evidence="1">
    <name type="scientific">mine drainage metagenome</name>
    <dbReference type="NCBI Taxonomy" id="410659"/>
    <lineage>
        <taxon>unclassified sequences</taxon>
        <taxon>metagenomes</taxon>
        <taxon>ecological metagenomes</taxon>
    </lineage>
</organism>
<dbReference type="InterPro" id="IPR009057">
    <property type="entry name" value="Homeodomain-like_sf"/>
</dbReference>
<comment type="caution">
    <text evidence="1">The sequence shown here is derived from an EMBL/GenBank/DDBJ whole genome shotgun (WGS) entry which is preliminary data.</text>
</comment>
<gene>
    <name evidence="1" type="ORF">B1B_06648</name>
</gene>
<dbReference type="SUPFAM" id="SSF46689">
    <property type="entry name" value="Homeodomain-like"/>
    <property type="match status" value="1"/>
</dbReference>
<reference evidence="1" key="1">
    <citation type="submission" date="2013-08" db="EMBL/GenBank/DDBJ databases">
        <authorList>
            <person name="Mendez C."/>
            <person name="Richter M."/>
            <person name="Ferrer M."/>
            <person name="Sanchez J."/>
        </authorList>
    </citation>
    <scope>NUCLEOTIDE SEQUENCE</scope>
</reference>
<reference evidence="1" key="2">
    <citation type="journal article" date="2014" name="ISME J.">
        <title>Microbial stratification in low pH oxic and suboxic macroscopic growths along an acid mine drainage.</title>
        <authorList>
            <person name="Mendez-Garcia C."/>
            <person name="Mesa V."/>
            <person name="Sprenger R.R."/>
            <person name="Richter M."/>
            <person name="Diez M.S."/>
            <person name="Solano J."/>
            <person name="Bargiela R."/>
            <person name="Golyshina O.V."/>
            <person name="Manteca A."/>
            <person name="Ramos J.L."/>
            <person name="Gallego J.R."/>
            <person name="Llorente I."/>
            <person name="Martins Dos Santos V.A."/>
            <person name="Jensen O.N."/>
            <person name="Pelaez A.I."/>
            <person name="Sanchez J."/>
            <person name="Ferrer M."/>
        </authorList>
    </citation>
    <scope>NUCLEOTIDE SEQUENCE</scope>
</reference>
<evidence type="ECO:0000313" key="1">
    <source>
        <dbReference type="EMBL" id="EQD64235.1"/>
    </source>
</evidence>
<dbReference type="AlphaFoldDB" id="T1CC68"/>
<sequence length="125" mass="14225">MKRTEIKLDEKSISDLKRIVKNGKRAVREITRANILLLSNSGKRNDEIASILNINRDTVLRVKKRYIQYGIERSIHDAERPGQPKKYGEKETAEIIALACSSPGRGIEEENGLESINREVVRVIL</sequence>
<feature type="non-terminal residue" evidence="1">
    <location>
        <position position="125"/>
    </location>
</feature>
<name>T1CC68_9ZZZZ</name>
<accession>T1CC68</accession>
<protein>
    <submittedName>
        <fullName evidence="1">Transposase</fullName>
    </submittedName>
</protein>
<dbReference type="EMBL" id="AUZY01004215">
    <property type="protein sequence ID" value="EQD64235.1"/>
    <property type="molecule type" value="Genomic_DNA"/>
</dbReference>
<proteinExistence type="predicted"/>